<dbReference type="NCBIfam" id="TIGR04057">
    <property type="entry name" value="SusC_RagA_signa"/>
    <property type="match status" value="1"/>
</dbReference>
<dbReference type="InterPro" id="IPR023996">
    <property type="entry name" value="TonB-dep_OMP_SusC/RagA"/>
</dbReference>
<dbReference type="Pfam" id="PF07660">
    <property type="entry name" value="STN"/>
    <property type="match status" value="1"/>
</dbReference>
<evidence type="ECO:0000256" key="3">
    <source>
        <dbReference type="ARBA" id="ARBA00022452"/>
    </source>
</evidence>
<dbReference type="InterPro" id="IPR011662">
    <property type="entry name" value="Secretin/TonB_short_N"/>
</dbReference>
<feature type="signal peptide" evidence="8">
    <location>
        <begin position="1"/>
        <end position="22"/>
    </location>
</feature>
<evidence type="ECO:0000256" key="2">
    <source>
        <dbReference type="ARBA" id="ARBA00022448"/>
    </source>
</evidence>
<gene>
    <name evidence="10" type="ORF">JHU38_00015</name>
</gene>
<protein>
    <submittedName>
        <fullName evidence="10">SusC/RagA family TonB-linked outer membrane protein</fullName>
    </submittedName>
</protein>
<dbReference type="SMART" id="SM00965">
    <property type="entry name" value="STN"/>
    <property type="match status" value="1"/>
</dbReference>
<dbReference type="InterPro" id="IPR037066">
    <property type="entry name" value="Plug_dom_sf"/>
</dbReference>
<dbReference type="Pfam" id="PF13715">
    <property type="entry name" value="CarbopepD_reg_2"/>
    <property type="match status" value="1"/>
</dbReference>
<keyword evidence="3 7" id="KW-1134">Transmembrane beta strand</keyword>
<evidence type="ECO:0000313" key="11">
    <source>
        <dbReference type="Proteomes" id="UP000664265"/>
    </source>
</evidence>
<dbReference type="Gene3D" id="2.60.40.1120">
    <property type="entry name" value="Carboxypeptidase-like, regulatory domain"/>
    <property type="match status" value="1"/>
</dbReference>
<evidence type="ECO:0000256" key="8">
    <source>
        <dbReference type="SAM" id="SignalP"/>
    </source>
</evidence>
<comment type="caution">
    <text evidence="10">The sequence shown here is derived from an EMBL/GenBank/DDBJ whole genome shotgun (WGS) entry which is preliminary data.</text>
</comment>
<keyword evidence="5 7" id="KW-0472">Membrane</keyword>
<evidence type="ECO:0000259" key="9">
    <source>
        <dbReference type="SMART" id="SM00965"/>
    </source>
</evidence>
<keyword evidence="2 7" id="KW-0813">Transport</keyword>
<dbReference type="Gene3D" id="2.40.170.20">
    <property type="entry name" value="TonB-dependent receptor, beta-barrel domain"/>
    <property type="match status" value="1"/>
</dbReference>
<comment type="subcellular location">
    <subcellularLocation>
        <location evidence="1 7">Cell outer membrane</location>
        <topology evidence="1 7">Multi-pass membrane protein</topology>
    </subcellularLocation>
</comment>
<dbReference type="Gene3D" id="2.170.130.10">
    <property type="entry name" value="TonB-dependent receptor, plug domain"/>
    <property type="match status" value="1"/>
</dbReference>
<dbReference type="EMBL" id="JAERMS010000001">
    <property type="protein sequence ID" value="MBO1362178.1"/>
    <property type="molecule type" value="Genomic_DNA"/>
</dbReference>
<keyword evidence="4 7" id="KW-0812">Transmembrane</keyword>
<dbReference type="InterPro" id="IPR008969">
    <property type="entry name" value="CarboxyPept-like_regulatory"/>
</dbReference>
<evidence type="ECO:0000256" key="7">
    <source>
        <dbReference type="PROSITE-ProRule" id="PRU01360"/>
    </source>
</evidence>
<proteinExistence type="inferred from homology"/>
<dbReference type="RefSeq" id="WP_107581619.1">
    <property type="nucleotide sequence ID" value="NZ_JAERMS010000001.1"/>
</dbReference>
<accession>A0ABS3M1Z1</accession>
<evidence type="ECO:0000256" key="6">
    <source>
        <dbReference type="ARBA" id="ARBA00023237"/>
    </source>
</evidence>
<evidence type="ECO:0000313" key="10">
    <source>
        <dbReference type="EMBL" id="MBO1362178.1"/>
    </source>
</evidence>
<dbReference type="NCBIfam" id="TIGR04056">
    <property type="entry name" value="OMP_RagA_SusC"/>
    <property type="match status" value="1"/>
</dbReference>
<dbReference type="InterPro" id="IPR023997">
    <property type="entry name" value="TonB-dep_OMP_SusC/RagA_CS"/>
</dbReference>
<evidence type="ECO:0000256" key="4">
    <source>
        <dbReference type="ARBA" id="ARBA00022692"/>
    </source>
</evidence>
<keyword evidence="8" id="KW-0732">Signal</keyword>
<dbReference type="InterPro" id="IPR012910">
    <property type="entry name" value="Plug_dom"/>
</dbReference>
<organism evidence="10 11">
    <name type="scientific">Prevotella illustrans</name>
    <dbReference type="NCBI Taxonomy" id="2800387"/>
    <lineage>
        <taxon>Bacteria</taxon>
        <taxon>Pseudomonadati</taxon>
        <taxon>Bacteroidota</taxon>
        <taxon>Bacteroidia</taxon>
        <taxon>Bacteroidales</taxon>
        <taxon>Prevotellaceae</taxon>
        <taxon>Prevotella</taxon>
    </lineage>
</organism>
<name>A0ABS3M1Z1_9BACT</name>
<dbReference type="Pfam" id="PF07715">
    <property type="entry name" value="Plug"/>
    <property type="match status" value="1"/>
</dbReference>
<evidence type="ECO:0000256" key="1">
    <source>
        <dbReference type="ARBA" id="ARBA00004571"/>
    </source>
</evidence>
<dbReference type="PROSITE" id="PS52016">
    <property type="entry name" value="TONB_DEPENDENT_REC_3"/>
    <property type="match status" value="1"/>
</dbReference>
<dbReference type="InterPro" id="IPR036942">
    <property type="entry name" value="Beta-barrel_TonB_sf"/>
</dbReference>
<evidence type="ECO:0000256" key="5">
    <source>
        <dbReference type="ARBA" id="ARBA00023136"/>
    </source>
</evidence>
<dbReference type="Proteomes" id="UP000664265">
    <property type="component" value="Unassembled WGS sequence"/>
</dbReference>
<dbReference type="SUPFAM" id="SSF56935">
    <property type="entry name" value="Porins"/>
    <property type="match status" value="1"/>
</dbReference>
<reference evidence="10 11" key="1">
    <citation type="submission" date="2021-01" db="EMBL/GenBank/DDBJ databases">
        <title>Prevotella A2931 sp. nov.</title>
        <authorList>
            <person name="Buhl M."/>
            <person name="Oberhettinger P."/>
        </authorList>
    </citation>
    <scope>NUCLEOTIDE SEQUENCE [LARGE SCALE GENOMIC DNA]</scope>
    <source>
        <strain evidence="10 11">A2931</strain>
    </source>
</reference>
<sequence length="1091" mass="121452">MRNSIILFCMIACLLVAPKAYSQRIGKPITASNVSIEQVLNQIEKASSYVFLYNNKTIDTRRIVSVNSKNGDIKEILSHIFRGTNVTYTIVDNQIILSTKNQKKSPADAFTLKGTVKDSQGEPLIGVSVKRKGSTTGVISDIDGNFNLQVNDGSLLEVSYIGYATKTVKVSGNQPITITLQEDDQLLNEVVVTALGIKRETKALTYNVQELKAKDVTGVKDANFINSLAGKVAGVTINQSSSGVGGSSRVMMRGTKSLFGENNALYVLDGIPMQGLRTKQSDNFYEAVEVADGDGISNINPDDIESMSVLTGASAAALYGNKGANGVILITTKKGAIGKPRVAYSHNTSFMSPFVTPQFQNTYGRKDGDFASWGEKLEKPSSYNPLDFFQTGFNVMNSVALSTGSETNQTHISFGSVNSQGVVPNNKYNRYNFTFRNSWDVIKDVLSMDMGLFYIKQNNQNSVGQGMYYNPLVPAYLFPPSDDINKYVVYEMYNGSRNFKTQNWPYHNLGLGMQNPYWIVNRNMFNTDRNRNIITLSVKWNITDWMNVIVRGRTDHAYMEFERKLYASTDGLFAKPQGHWMTQDDKNTSVYLDFLVNIDKKFGEDFRFLANIGGSYYDEKYKSHTFEGNLVRVPNFFHSSNMSPAETRTTHSNLHTQTQSFYGKAEVNWKNFLFIDATGRIDYFSTLLGTDKNYVFYPSTGLSVLLSEALPLPKNIISFWKIRGSYAQVGNPPSAYLPYTMVTLANGNATGSSFTPASHLKPEMTKAFEFGMDLRLFHNKLNIAATYYNSNTYNQLFRYNLPPSTGYSYAFENAGKVNNWGVELTVGVNQKIGPVDWNANLIYSLNRNEIKELLPEYVTDRKTNTTVKAPTEFEVSSAESYKMILKKGGTMSDIYASKLKQDLHGDILCSGGVSKDDNNFIKVGSAAPKYNVGFRNSFAWKGLELNFLLDARVGGVVVSATQALMDQFGVSKQTADARDNGGVRVNNGKLNAEQYYSVVAGGKTGLLAHYAYSATNVRLRELSLSYDLPASWFRDKLRMGISLTAHNLFMIYNKAPFDPELTANTGTYYQGFDYFMPPSLRSLGFGLKVNF</sequence>
<keyword evidence="6 7" id="KW-0998">Cell outer membrane</keyword>
<dbReference type="SUPFAM" id="SSF49464">
    <property type="entry name" value="Carboxypeptidase regulatory domain-like"/>
    <property type="match status" value="1"/>
</dbReference>
<keyword evidence="11" id="KW-1185">Reference proteome</keyword>
<dbReference type="InterPro" id="IPR039426">
    <property type="entry name" value="TonB-dep_rcpt-like"/>
</dbReference>
<feature type="chain" id="PRO_5045874771" evidence="8">
    <location>
        <begin position="23"/>
        <end position="1091"/>
    </location>
</feature>
<feature type="domain" description="Secretin/TonB short N-terminal" evidence="9">
    <location>
        <begin position="49"/>
        <end position="100"/>
    </location>
</feature>
<comment type="similarity">
    <text evidence="7">Belongs to the TonB-dependent receptor family.</text>
</comment>